<dbReference type="PANTHER" id="PTHR11324:SF16">
    <property type="entry name" value="PDZ DOMAIN-CONTAINING PROTEIN 2"/>
    <property type="match status" value="1"/>
</dbReference>
<dbReference type="Proteomes" id="UP001153292">
    <property type="component" value="Chromosome 4"/>
</dbReference>
<feature type="compositionally biased region" description="Basic and acidic residues" evidence="1">
    <location>
        <begin position="335"/>
        <end position="350"/>
    </location>
</feature>
<feature type="region of interest" description="Disordered" evidence="1">
    <location>
        <begin position="179"/>
        <end position="216"/>
    </location>
</feature>
<feature type="compositionally biased region" description="Low complexity" evidence="1">
    <location>
        <begin position="182"/>
        <end position="197"/>
    </location>
</feature>
<dbReference type="Pfam" id="PF00595">
    <property type="entry name" value="PDZ"/>
    <property type="match status" value="1"/>
</dbReference>
<feature type="region of interest" description="Disordered" evidence="1">
    <location>
        <begin position="406"/>
        <end position="435"/>
    </location>
</feature>
<accession>A0ABN8BDX2</accession>
<evidence type="ECO:0000313" key="3">
    <source>
        <dbReference type="EMBL" id="CAH0405371.1"/>
    </source>
</evidence>
<gene>
    <name evidence="3" type="ORF">CHILSU_LOCUS8733</name>
</gene>
<feature type="compositionally biased region" description="Polar residues" evidence="1">
    <location>
        <begin position="298"/>
        <end position="311"/>
    </location>
</feature>
<evidence type="ECO:0000259" key="2">
    <source>
        <dbReference type="PROSITE" id="PS50106"/>
    </source>
</evidence>
<feature type="region of interest" description="Disordered" evidence="1">
    <location>
        <begin position="1"/>
        <end position="65"/>
    </location>
</feature>
<dbReference type="InterPro" id="IPR001478">
    <property type="entry name" value="PDZ"/>
</dbReference>
<dbReference type="CDD" id="cd06759">
    <property type="entry name" value="PDZ3_PDZD2-PDZ1_hPro-IL-16-like"/>
    <property type="match status" value="1"/>
</dbReference>
<dbReference type="PROSITE" id="PS50106">
    <property type="entry name" value="PDZ"/>
    <property type="match status" value="1"/>
</dbReference>
<name>A0ABN8BDX2_CHISP</name>
<proteinExistence type="predicted"/>
<evidence type="ECO:0000313" key="4">
    <source>
        <dbReference type="Proteomes" id="UP001153292"/>
    </source>
</evidence>
<dbReference type="EMBL" id="OU963897">
    <property type="protein sequence ID" value="CAH0405371.1"/>
    <property type="molecule type" value="Genomic_DNA"/>
</dbReference>
<dbReference type="PANTHER" id="PTHR11324">
    <property type="entry name" value="IL16-RELATED"/>
    <property type="match status" value="1"/>
</dbReference>
<feature type="compositionally biased region" description="Pro residues" evidence="1">
    <location>
        <begin position="198"/>
        <end position="212"/>
    </location>
</feature>
<dbReference type="SMART" id="SM00228">
    <property type="entry name" value="PDZ"/>
    <property type="match status" value="1"/>
</dbReference>
<protein>
    <recommendedName>
        <fullName evidence="2">PDZ domain-containing protein</fullName>
    </recommendedName>
</protein>
<feature type="domain" description="PDZ" evidence="2">
    <location>
        <begin position="439"/>
        <end position="513"/>
    </location>
</feature>
<organism evidence="3 4">
    <name type="scientific">Chilo suppressalis</name>
    <name type="common">Asiatic rice borer moth</name>
    <dbReference type="NCBI Taxonomy" id="168631"/>
    <lineage>
        <taxon>Eukaryota</taxon>
        <taxon>Metazoa</taxon>
        <taxon>Ecdysozoa</taxon>
        <taxon>Arthropoda</taxon>
        <taxon>Hexapoda</taxon>
        <taxon>Insecta</taxon>
        <taxon>Pterygota</taxon>
        <taxon>Neoptera</taxon>
        <taxon>Endopterygota</taxon>
        <taxon>Lepidoptera</taxon>
        <taxon>Glossata</taxon>
        <taxon>Ditrysia</taxon>
        <taxon>Pyraloidea</taxon>
        <taxon>Crambidae</taxon>
        <taxon>Crambinae</taxon>
        <taxon>Chilo</taxon>
    </lineage>
</organism>
<sequence length="530" mass="58087">MGAPAWGSRGGGDRPRLLRMTPLRHSFAAPASPPAPPARAPDYASDADTNKKGKQLPKNTNIGPAAAAMGAPAWSSRGGGDRPRFLRMTLLGHSITAPASPPDEDINKKGKQLPRKTNMDLQQQRWAPKHRPSAVAAILLLHTLTPPARRSTLPTQTLTKKEGWNANLSQRWRKLRRRCSRLRPGSGTREPSPVRCSPSPPRPPSHCSPAPPSKLSFRHRGKVYTTASLRVTSGAPDLLRALGKLGGGLRRRALSAHDVLAPPQQQPATFYVPSPTAVRQPASPSPPRQSATLRRRCSSPNVYRSNKTSPAPRTRTPLISNEDESRDVVDYSYVPERRKNSNESRSRRPYSENVELDVPIYRNGYSRLTADESQRLWEEPYRLPRVQSRQDAMQHLRNGVAELRVSATPRSARPPPAPPSNHQSKKPPAPEPRDNHTFEVRFTKSAGGKGLGFSIVGGRDSPRGDMGIFVKTIFNNGQAAESGLLREGDEIVSVNGRGTAGLTHGEAIRLFKDVRAGPVLLRVARRAPVR</sequence>
<reference evidence="3" key="1">
    <citation type="submission" date="2021-12" db="EMBL/GenBank/DDBJ databases">
        <authorList>
            <person name="King R."/>
        </authorList>
    </citation>
    <scope>NUCLEOTIDE SEQUENCE</scope>
</reference>
<feature type="region of interest" description="Disordered" evidence="1">
    <location>
        <begin position="265"/>
        <end position="351"/>
    </location>
</feature>
<dbReference type="Gene3D" id="2.30.42.10">
    <property type="match status" value="1"/>
</dbReference>
<keyword evidence="4" id="KW-1185">Reference proteome</keyword>
<dbReference type="SUPFAM" id="SSF50156">
    <property type="entry name" value="PDZ domain-like"/>
    <property type="match status" value="1"/>
</dbReference>
<evidence type="ECO:0000256" key="1">
    <source>
        <dbReference type="SAM" id="MobiDB-lite"/>
    </source>
</evidence>
<dbReference type="InterPro" id="IPR036034">
    <property type="entry name" value="PDZ_sf"/>
</dbReference>